<evidence type="ECO:0000256" key="4">
    <source>
        <dbReference type="SAM" id="MobiDB-lite"/>
    </source>
</evidence>
<dbReference type="Pfam" id="PF15699">
    <property type="entry name" value="NPR1_interact"/>
    <property type="match status" value="1"/>
</dbReference>
<feature type="region of interest" description="Disordered" evidence="4">
    <location>
        <begin position="57"/>
        <end position="87"/>
    </location>
</feature>
<accession>A0AAV5DV51</accession>
<dbReference type="Proteomes" id="UP001054889">
    <property type="component" value="Unassembled WGS sequence"/>
</dbReference>
<evidence type="ECO:0000313" key="5">
    <source>
        <dbReference type="EMBL" id="GJN14183.1"/>
    </source>
</evidence>
<dbReference type="PANTHER" id="PTHR33669">
    <property type="entry name" value="PROTEIN NEGATIVE REGULATOR OF RESISTANCE"/>
    <property type="match status" value="1"/>
</dbReference>
<dbReference type="InterPro" id="IPR031425">
    <property type="entry name" value="NPR1/NH1-interacting"/>
</dbReference>
<dbReference type="EMBL" id="BQKI01000071">
    <property type="protein sequence ID" value="GJN14183.1"/>
    <property type="molecule type" value="Genomic_DNA"/>
</dbReference>
<evidence type="ECO:0000256" key="1">
    <source>
        <dbReference type="ARBA" id="ARBA00004123"/>
    </source>
</evidence>
<evidence type="ECO:0000256" key="2">
    <source>
        <dbReference type="ARBA" id="ARBA00009937"/>
    </source>
</evidence>
<sequence length="142" mass="14476">MDAAKSDGSKAVVQTAEPAGSDAAAGTTPAAAGDDEVDDEQVEKFYALLANIRAMRGVYAPGGGDGETSAGDGSSGARKRLRSAEPSWRPAFRLEDFKDDAACTSRCVRKKETSQPADADEKKGDDGAVAAAAAPGCATARH</sequence>
<comment type="subcellular location">
    <subcellularLocation>
        <location evidence="1">Nucleus</location>
    </subcellularLocation>
</comment>
<dbReference type="PANTHER" id="PTHR33669:SF4">
    <property type="entry name" value="NRR REPRESSOR HOMOLOG 2"/>
    <property type="match status" value="1"/>
</dbReference>
<dbReference type="GO" id="GO:0005634">
    <property type="term" value="C:nucleus"/>
    <property type="evidence" value="ECO:0007669"/>
    <property type="project" value="UniProtKB-SubCell"/>
</dbReference>
<name>A0AAV5DV51_ELECO</name>
<dbReference type="AlphaFoldDB" id="A0AAV5DV51"/>
<dbReference type="GO" id="GO:0010112">
    <property type="term" value="P:regulation of systemic acquired resistance"/>
    <property type="evidence" value="ECO:0007669"/>
    <property type="project" value="InterPro"/>
</dbReference>
<gene>
    <name evidence="5" type="primary">gb00972</name>
    <name evidence="5" type="ORF">PR202_gb00972</name>
</gene>
<keyword evidence="3" id="KW-0539">Nucleus</keyword>
<comment type="caution">
    <text evidence="5">The sequence shown here is derived from an EMBL/GenBank/DDBJ whole genome shotgun (WGS) entry which is preliminary data.</text>
</comment>
<feature type="compositionally biased region" description="Low complexity" evidence="4">
    <location>
        <begin position="18"/>
        <end position="32"/>
    </location>
</feature>
<keyword evidence="6" id="KW-1185">Reference proteome</keyword>
<evidence type="ECO:0000313" key="6">
    <source>
        <dbReference type="Proteomes" id="UP001054889"/>
    </source>
</evidence>
<feature type="compositionally biased region" description="Low complexity" evidence="4">
    <location>
        <begin position="67"/>
        <end position="76"/>
    </location>
</feature>
<feature type="region of interest" description="Disordered" evidence="4">
    <location>
        <begin position="106"/>
        <end position="142"/>
    </location>
</feature>
<feature type="region of interest" description="Disordered" evidence="4">
    <location>
        <begin position="1"/>
        <end position="38"/>
    </location>
</feature>
<protein>
    <submittedName>
        <fullName evidence="5">Uncharacterized protein</fullName>
    </submittedName>
</protein>
<proteinExistence type="inferred from homology"/>
<evidence type="ECO:0000256" key="3">
    <source>
        <dbReference type="ARBA" id="ARBA00023242"/>
    </source>
</evidence>
<reference evidence="5" key="1">
    <citation type="journal article" date="2018" name="DNA Res.">
        <title>Multiple hybrid de novo genome assembly of finger millet, an orphan allotetraploid crop.</title>
        <authorList>
            <person name="Hatakeyama M."/>
            <person name="Aluri S."/>
            <person name="Balachadran M.T."/>
            <person name="Sivarajan S.R."/>
            <person name="Patrignani A."/>
            <person name="Gruter S."/>
            <person name="Poveda L."/>
            <person name="Shimizu-Inatsugi R."/>
            <person name="Baeten J."/>
            <person name="Francoijs K.J."/>
            <person name="Nataraja K.N."/>
            <person name="Reddy Y.A.N."/>
            <person name="Phadnis S."/>
            <person name="Ravikumar R.L."/>
            <person name="Schlapbach R."/>
            <person name="Sreeman S.M."/>
            <person name="Shimizu K.K."/>
        </authorList>
    </citation>
    <scope>NUCLEOTIDE SEQUENCE</scope>
</reference>
<comment type="similarity">
    <text evidence="2">Belongs to the NPR1-interactor family.</text>
</comment>
<organism evidence="5 6">
    <name type="scientific">Eleusine coracana subsp. coracana</name>
    <dbReference type="NCBI Taxonomy" id="191504"/>
    <lineage>
        <taxon>Eukaryota</taxon>
        <taxon>Viridiplantae</taxon>
        <taxon>Streptophyta</taxon>
        <taxon>Embryophyta</taxon>
        <taxon>Tracheophyta</taxon>
        <taxon>Spermatophyta</taxon>
        <taxon>Magnoliopsida</taxon>
        <taxon>Liliopsida</taxon>
        <taxon>Poales</taxon>
        <taxon>Poaceae</taxon>
        <taxon>PACMAD clade</taxon>
        <taxon>Chloridoideae</taxon>
        <taxon>Cynodonteae</taxon>
        <taxon>Eleusininae</taxon>
        <taxon>Eleusine</taxon>
    </lineage>
</organism>
<reference evidence="5" key="2">
    <citation type="submission" date="2021-12" db="EMBL/GenBank/DDBJ databases">
        <title>Resequencing data analysis of finger millet.</title>
        <authorList>
            <person name="Hatakeyama M."/>
            <person name="Aluri S."/>
            <person name="Balachadran M.T."/>
            <person name="Sivarajan S.R."/>
            <person name="Poveda L."/>
            <person name="Shimizu-Inatsugi R."/>
            <person name="Schlapbach R."/>
            <person name="Sreeman S.M."/>
            <person name="Shimizu K.K."/>
        </authorList>
    </citation>
    <scope>NUCLEOTIDE SEQUENCE</scope>
</reference>
<feature type="compositionally biased region" description="Low complexity" evidence="4">
    <location>
        <begin position="127"/>
        <end position="142"/>
    </location>
</feature>